<evidence type="ECO:0000313" key="2">
    <source>
        <dbReference type="Proteomes" id="UP000325315"/>
    </source>
</evidence>
<dbReference type="OrthoDB" id="786726at2759"/>
<dbReference type="InterPro" id="IPR021109">
    <property type="entry name" value="Peptidase_aspartic_dom_sf"/>
</dbReference>
<accession>A0A5B6VVV4</accession>
<gene>
    <name evidence="1" type="ORF">EPI10_023623</name>
</gene>
<dbReference type="Proteomes" id="UP000325315">
    <property type="component" value="Unassembled WGS sequence"/>
</dbReference>
<keyword evidence="2" id="KW-1185">Reference proteome</keyword>
<reference evidence="2" key="1">
    <citation type="journal article" date="2019" name="Plant Biotechnol. J.">
        <title>Genome sequencing of the Australian wild diploid species Gossypium australe highlights disease resistance and delayed gland morphogenesis.</title>
        <authorList>
            <person name="Cai Y."/>
            <person name="Cai X."/>
            <person name="Wang Q."/>
            <person name="Wang P."/>
            <person name="Zhang Y."/>
            <person name="Cai C."/>
            <person name="Xu Y."/>
            <person name="Wang K."/>
            <person name="Zhou Z."/>
            <person name="Wang C."/>
            <person name="Geng S."/>
            <person name="Li B."/>
            <person name="Dong Q."/>
            <person name="Hou Y."/>
            <person name="Wang H."/>
            <person name="Ai P."/>
            <person name="Liu Z."/>
            <person name="Yi F."/>
            <person name="Sun M."/>
            <person name="An G."/>
            <person name="Cheng J."/>
            <person name="Zhang Y."/>
            <person name="Shi Q."/>
            <person name="Xie Y."/>
            <person name="Shi X."/>
            <person name="Chang Y."/>
            <person name="Huang F."/>
            <person name="Chen Y."/>
            <person name="Hong S."/>
            <person name="Mi L."/>
            <person name="Sun Q."/>
            <person name="Zhang L."/>
            <person name="Zhou B."/>
            <person name="Peng R."/>
            <person name="Zhang X."/>
            <person name="Liu F."/>
        </authorList>
    </citation>
    <scope>NUCLEOTIDE SEQUENCE [LARGE SCALE GENOMIC DNA]</scope>
    <source>
        <strain evidence="2">cv. PA1801</strain>
    </source>
</reference>
<proteinExistence type="predicted"/>
<evidence type="ECO:0000313" key="1">
    <source>
        <dbReference type="EMBL" id="KAA3473223.1"/>
    </source>
</evidence>
<protein>
    <submittedName>
        <fullName evidence="1">RVP_2 domain-containing protein</fullName>
    </submittedName>
</protein>
<comment type="caution">
    <text evidence="1">The sequence shown here is derived from an EMBL/GenBank/DDBJ whole genome shotgun (WGS) entry which is preliminary data.</text>
</comment>
<name>A0A5B6VVV4_9ROSI</name>
<sequence length="184" mass="20864">MQDQVTQLLEGDHLEIREIKGVTKDSVVRSEARAPSRAYAIRAREDASSPYVITVSSKSLPIESTEFVIKESNLLGKYVLVDKVCKNCPLMTRGYYFPANLMLLSFDEFDLILGMNWLTLHNAVVNCRRKTIEFKYQNSEVLRIESDESSGLPVVIQLMSAQRYVRKGCNAYLAYVLDTKVSEA</sequence>
<dbReference type="AlphaFoldDB" id="A0A5B6VVV4"/>
<dbReference type="EMBL" id="SMMG02000005">
    <property type="protein sequence ID" value="KAA3473223.1"/>
    <property type="molecule type" value="Genomic_DNA"/>
</dbReference>
<organism evidence="1 2">
    <name type="scientific">Gossypium australe</name>
    <dbReference type="NCBI Taxonomy" id="47621"/>
    <lineage>
        <taxon>Eukaryota</taxon>
        <taxon>Viridiplantae</taxon>
        <taxon>Streptophyta</taxon>
        <taxon>Embryophyta</taxon>
        <taxon>Tracheophyta</taxon>
        <taxon>Spermatophyta</taxon>
        <taxon>Magnoliopsida</taxon>
        <taxon>eudicotyledons</taxon>
        <taxon>Gunneridae</taxon>
        <taxon>Pentapetalae</taxon>
        <taxon>rosids</taxon>
        <taxon>malvids</taxon>
        <taxon>Malvales</taxon>
        <taxon>Malvaceae</taxon>
        <taxon>Malvoideae</taxon>
        <taxon>Gossypium</taxon>
    </lineage>
</organism>
<dbReference type="Gene3D" id="2.40.70.10">
    <property type="entry name" value="Acid Proteases"/>
    <property type="match status" value="1"/>
</dbReference>
<dbReference type="PANTHER" id="PTHR15503">
    <property type="entry name" value="LDOC1 RELATED"/>
    <property type="match status" value="1"/>
</dbReference>
<dbReference type="Pfam" id="PF08284">
    <property type="entry name" value="RVP_2"/>
    <property type="match status" value="1"/>
</dbReference>
<dbReference type="PANTHER" id="PTHR15503:SF45">
    <property type="entry name" value="RNA-DIRECTED DNA POLYMERASE HOMOLOG"/>
    <property type="match status" value="1"/>
</dbReference>
<dbReference type="InterPro" id="IPR032567">
    <property type="entry name" value="RTL1-rel"/>
</dbReference>